<dbReference type="RefSeq" id="WP_028021080.1">
    <property type="nucleotide sequence ID" value="NZ_BAAAXM010000029.1"/>
</dbReference>
<comment type="caution">
    <text evidence="4">The sequence shown here is derived from an EMBL/GenBank/DDBJ whole genome shotgun (WGS) entry which is preliminary data.</text>
</comment>
<dbReference type="EMBL" id="JARPXM010000001">
    <property type="protein sequence ID" value="MDT2536858.1"/>
    <property type="molecule type" value="Genomic_DNA"/>
</dbReference>
<keyword evidence="2" id="KW-0732">Signal</keyword>
<dbReference type="PROSITE" id="PS51257">
    <property type="entry name" value="PROKAR_LIPOPROTEIN"/>
    <property type="match status" value="1"/>
</dbReference>
<reference evidence="4" key="1">
    <citation type="submission" date="2023-03" db="EMBL/GenBank/DDBJ databases">
        <authorList>
            <person name="Shen W."/>
            <person name="Cai J."/>
        </authorList>
    </citation>
    <scope>NUCLEOTIDE SEQUENCE</scope>
    <source>
        <strain evidence="4">B646-2</strain>
    </source>
</reference>
<dbReference type="Pfam" id="PF14478">
    <property type="entry name" value="DUF4430"/>
    <property type="match status" value="1"/>
</dbReference>
<gene>
    <name evidence="4" type="ORF">P7D78_01865</name>
</gene>
<feature type="domain" description="Transcobalamin-like C-terminal" evidence="3">
    <location>
        <begin position="69"/>
        <end position="134"/>
    </location>
</feature>
<dbReference type="Proteomes" id="UP001249240">
    <property type="component" value="Unassembled WGS sequence"/>
</dbReference>
<feature type="region of interest" description="Disordered" evidence="1">
    <location>
        <begin position="22"/>
        <end position="46"/>
    </location>
</feature>
<proteinExistence type="predicted"/>
<evidence type="ECO:0000256" key="1">
    <source>
        <dbReference type="SAM" id="MobiDB-lite"/>
    </source>
</evidence>
<evidence type="ECO:0000313" key="5">
    <source>
        <dbReference type="Proteomes" id="UP001249240"/>
    </source>
</evidence>
<organism evidence="4 5">
    <name type="scientific">Enterococcus raffinosus</name>
    <dbReference type="NCBI Taxonomy" id="71452"/>
    <lineage>
        <taxon>Bacteria</taxon>
        <taxon>Bacillati</taxon>
        <taxon>Bacillota</taxon>
        <taxon>Bacilli</taxon>
        <taxon>Lactobacillales</taxon>
        <taxon>Enterococcaceae</taxon>
        <taxon>Enterococcus</taxon>
    </lineage>
</organism>
<sequence length="136" mass="15018">MKRRNLVFALLLSLLLFSGCDSKQAGSTDTSQSTEKVAASSEESAAKTSITLLDGEKELSKKDLSFKDGDSLFDVLKENYSIEDDEGMITAIDGHAQDAKNNKYWVFTINDEQVNVGAKDAKLKNGDRVVFKLEQF</sequence>
<protein>
    <submittedName>
        <fullName evidence="4">DUF4430 domain-containing protein</fullName>
    </submittedName>
</protein>
<dbReference type="Gene3D" id="2.170.130.30">
    <property type="match status" value="1"/>
</dbReference>
<name>A0AAW8SUA6_9ENTE</name>
<feature type="chain" id="PRO_5043723575" evidence="2">
    <location>
        <begin position="26"/>
        <end position="136"/>
    </location>
</feature>
<dbReference type="AlphaFoldDB" id="A0AAW8SUA6"/>
<feature type="signal peptide" evidence="2">
    <location>
        <begin position="1"/>
        <end position="25"/>
    </location>
</feature>
<feature type="compositionally biased region" description="Low complexity" evidence="1">
    <location>
        <begin position="33"/>
        <end position="46"/>
    </location>
</feature>
<evidence type="ECO:0000256" key="2">
    <source>
        <dbReference type="SAM" id="SignalP"/>
    </source>
</evidence>
<dbReference type="InterPro" id="IPR027954">
    <property type="entry name" value="Transcobalamin-like_C"/>
</dbReference>
<dbReference type="GeneID" id="67042158"/>
<accession>A0AAW8SUA6</accession>
<evidence type="ECO:0000313" key="4">
    <source>
        <dbReference type="EMBL" id="MDT2536858.1"/>
    </source>
</evidence>
<evidence type="ECO:0000259" key="3">
    <source>
        <dbReference type="Pfam" id="PF14478"/>
    </source>
</evidence>